<feature type="transmembrane region" description="Helical" evidence="1">
    <location>
        <begin position="89"/>
        <end position="108"/>
    </location>
</feature>
<feature type="transmembrane region" description="Helical" evidence="1">
    <location>
        <begin position="392"/>
        <end position="411"/>
    </location>
</feature>
<gene>
    <name evidence="2" type="ORF">HPB51_015326</name>
</gene>
<keyword evidence="3" id="KW-1185">Reference proteome</keyword>
<evidence type="ECO:0000313" key="2">
    <source>
        <dbReference type="EMBL" id="KAH8021336.1"/>
    </source>
</evidence>
<proteinExistence type="predicted"/>
<name>A0A9J6DHC9_RHIMP</name>
<dbReference type="AlphaFoldDB" id="A0A9J6DHC9"/>
<evidence type="ECO:0000256" key="1">
    <source>
        <dbReference type="SAM" id="Phobius"/>
    </source>
</evidence>
<keyword evidence="1" id="KW-1133">Transmembrane helix</keyword>
<reference evidence="2" key="1">
    <citation type="journal article" date="2020" name="Cell">
        <title>Large-Scale Comparative Analyses of Tick Genomes Elucidate Their Genetic Diversity and Vector Capacities.</title>
        <authorList>
            <consortium name="Tick Genome and Microbiome Consortium (TIGMIC)"/>
            <person name="Jia N."/>
            <person name="Wang J."/>
            <person name="Shi W."/>
            <person name="Du L."/>
            <person name="Sun Y."/>
            <person name="Zhan W."/>
            <person name="Jiang J.F."/>
            <person name="Wang Q."/>
            <person name="Zhang B."/>
            <person name="Ji P."/>
            <person name="Bell-Sakyi L."/>
            <person name="Cui X.M."/>
            <person name="Yuan T.T."/>
            <person name="Jiang B.G."/>
            <person name="Yang W.F."/>
            <person name="Lam T.T."/>
            <person name="Chang Q.C."/>
            <person name="Ding S.J."/>
            <person name="Wang X.J."/>
            <person name="Zhu J.G."/>
            <person name="Ruan X.D."/>
            <person name="Zhao L."/>
            <person name="Wei J.T."/>
            <person name="Ye R.Z."/>
            <person name="Que T.C."/>
            <person name="Du C.H."/>
            <person name="Zhou Y.H."/>
            <person name="Cheng J.X."/>
            <person name="Dai P.F."/>
            <person name="Guo W.B."/>
            <person name="Han X.H."/>
            <person name="Huang E.J."/>
            <person name="Li L.F."/>
            <person name="Wei W."/>
            <person name="Gao Y.C."/>
            <person name="Liu J.Z."/>
            <person name="Shao H.Z."/>
            <person name="Wang X."/>
            <person name="Wang C.C."/>
            <person name="Yang T.C."/>
            <person name="Huo Q.B."/>
            <person name="Li W."/>
            <person name="Chen H.Y."/>
            <person name="Chen S.E."/>
            <person name="Zhou L.G."/>
            <person name="Ni X.B."/>
            <person name="Tian J.H."/>
            <person name="Sheng Y."/>
            <person name="Liu T."/>
            <person name="Pan Y.S."/>
            <person name="Xia L.Y."/>
            <person name="Li J."/>
            <person name="Zhao F."/>
            <person name="Cao W.C."/>
        </authorList>
    </citation>
    <scope>NUCLEOTIDE SEQUENCE</scope>
    <source>
        <strain evidence="2">Rmic-2018</strain>
    </source>
</reference>
<sequence length="425" mass="46982">MVVNMKDSELMRPEAPKELPQPFTVISDESIKAEKQDAIEEEKNEENDLLATFVPIFISMKILGIGLSLSDGSAKNGSCPRTLGCAWKLLIATVMLTYVGYSVVMAVPSSGMDLVSNVITTSSALVVYVTMHKSGESLGSTLRKLTEDTERAPPERGIFIVTFGAWAMQGLTVVSRLARCYTEAGDSAAADCLRGNDTLCTQPAVVANFMEVMVRYGLLRGSIWMSMLLAYYMLVHIESRLKALNVAFFHTKKLSNESLRSFRRTHNVLCRTIKVVDASFSVCSIAWYTHSIAETLASVDQFISFVSDDIWCVPFRVCVALNAVCLLALMLFTSEAAHCASKQARNSVVLLAQRSAEMQQPEMYEQINATINSFRRGAITVHCCRVWPICRASGLLAFFVAVVGISVLALWRPRSRAFLQPYFTL</sequence>
<dbReference type="EMBL" id="JABSTU010000009">
    <property type="protein sequence ID" value="KAH8021336.1"/>
    <property type="molecule type" value="Genomic_DNA"/>
</dbReference>
<organism evidence="2 3">
    <name type="scientific">Rhipicephalus microplus</name>
    <name type="common">Cattle tick</name>
    <name type="synonym">Boophilus microplus</name>
    <dbReference type="NCBI Taxonomy" id="6941"/>
    <lineage>
        <taxon>Eukaryota</taxon>
        <taxon>Metazoa</taxon>
        <taxon>Ecdysozoa</taxon>
        <taxon>Arthropoda</taxon>
        <taxon>Chelicerata</taxon>
        <taxon>Arachnida</taxon>
        <taxon>Acari</taxon>
        <taxon>Parasitiformes</taxon>
        <taxon>Ixodida</taxon>
        <taxon>Ixodoidea</taxon>
        <taxon>Ixodidae</taxon>
        <taxon>Rhipicephalinae</taxon>
        <taxon>Rhipicephalus</taxon>
        <taxon>Boophilus</taxon>
    </lineage>
</organism>
<accession>A0A9J6DHC9</accession>
<evidence type="ECO:0000313" key="3">
    <source>
        <dbReference type="Proteomes" id="UP000821866"/>
    </source>
</evidence>
<keyword evidence="1" id="KW-0812">Transmembrane</keyword>
<keyword evidence="1" id="KW-0472">Membrane</keyword>
<feature type="transmembrane region" description="Helical" evidence="1">
    <location>
        <begin position="217"/>
        <end position="234"/>
    </location>
</feature>
<comment type="caution">
    <text evidence="2">The sequence shown here is derived from an EMBL/GenBank/DDBJ whole genome shotgun (WGS) entry which is preliminary data.</text>
</comment>
<dbReference type="Proteomes" id="UP000821866">
    <property type="component" value="Chromosome 7"/>
</dbReference>
<reference evidence="2" key="2">
    <citation type="submission" date="2021-09" db="EMBL/GenBank/DDBJ databases">
        <authorList>
            <person name="Jia N."/>
            <person name="Wang J."/>
            <person name="Shi W."/>
            <person name="Du L."/>
            <person name="Sun Y."/>
            <person name="Zhan W."/>
            <person name="Jiang J."/>
            <person name="Wang Q."/>
            <person name="Zhang B."/>
            <person name="Ji P."/>
            <person name="Sakyi L.B."/>
            <person name="Cui X."/>
            <person name="Yuan T."/>
            <person name="Jiang B."/>
            <person name="Yang W."/>
            <person name="Lam T.T.-Y."/>
            <person name="Chang Q."/>
            <person name="Ding S."/>
            <person name="Wang X."/>
            <person name="Zhu J."/>
            <person name="Ruan X."/>
            <person name="Zhao L."/>
            <person name="Wei J."/>
            <person name="Que T."/>
            <person name="Du C."/>
            <person name="Cheng J."/>
            <person name="Dai P."/>
            <person name="Han X."/>
            <person name="Huang E."/>
            <person name="Gao Y."/>
            <person name="Liu J."/>
            <person name="Shao H."/>
            <person name="Ye R."/>
            <person name="Li L."/>
            <person name="Wei W."/>
            <person name="Wang X."/>
            <person name="Wang C."/>
            <person name="Huo Q."/>
            <person name="Li W."/>
            <person name="Guo W."/>
            <person name="Chen H."/>
            <person name="Chen S."/>
            <person name="Zhou L."/>
            <person name="Zhou L."/>
            <person name="Ni X."/>
            <person name="Tian J."/>
            <person name="Zhou Y."/>
            <person name="Sheng Y."/>
            <person name="Liu T."/>
            <person name="Pan Y."/>
            <person name="Xia L."/>
            <person name="Li J."/>
            <person name="Zhao F."/>
            <person name="Cao W."/>
        </authorList>
    </citation>
    <scope>NUCLEOTIDE SEQUENCE</scope>
    <source>
        <strain evidence="2">Rmic-2018</strain>
        <tissue evidence="2">Larvae</tissue>
    </source>
</reference>
<protein>
    <submittedName>
        <fullName evidence="2">Uncharacterized protein</fullName>
    </submittedName>
</protein>